<reference evidence="3" key="1">
    <citation type="submission" date="2017-09" db="EMBL/GenBank/DDBJ databases">
        <title>Depth-based differentiation of microbial function through sediment-hosted aquifers and enrichment of novel symbionts in the deep terrestrial subsurface.</title>
        <authorList>
            <person name="Probst A.J."/>
            <person name="Ladd B."/>
            <person name="Jarett J.K."/>
            <person name="Geller-Mcgrath D.E."/>
            <person name="Sieber C.M.K."/>
            <person name="Emerson J.B."/>
            <person name="Anantharaman K."/>
            <person name="Thomas B.C."/>
            <person name="Malmstrom R."/>
            <person name="Stieglmeier M."/>
            <person name="Klingl A."/>
            <person name="Woyke T."/>
            <person name="Ryan C.M."/>
            <person name="Banfield J.F."/>
        </authorList>
    </citation>
    <scope>NUCLEOTIDE SEQUENCE [LARGE SCALE GENOMIC DNA]</scope>
</reference>
<evidence type="ECO:0000313" key="3">
    <source>
        <dbReference type="Proteomes" id="UP000229749"/>
    </source>
</evidence>
<feature type="transmembrane region" description="Helical" evidence="1">
    <location>
        <begin position="272"/>
        <end position="298"/>
    </location>
</feature>
<evidence type="ECO:0008006" key="4">
    <source>
        <dbReference type="Google" id="ProtNLM"/>
    </source>
</evidence>
<feature type="transmembrane region" description="Helical" evidence="1">
    <location>
        <begin position="25"/>
        <end position="46"/>
    </location>
</feature>
<dbReference type="EMBL" id="PFWS01000033">
    <property type="protein sequence ID" value="PJA47292.1"/>
    <property type="molecule type" value="Genomic_DNA"/>
</dbReference>
<sequence length="325" mass="37326">MMEKTAEFYFGLFKKAGVIIWKQKVLWIFGVFAGLIGSGTLFGTGIKGIHLFKWIHQWTKDLLISSEPFLFLKHLPFFPSLFHPLPIEGVFLFILLFSLFLFLVSLISQASLILGIKNGSNSLSFLWKKGLPFFVPLFEIQLFTKLPILILFFTTIPFLLLLELSINPQRLLILFVLLSGFFLMVFIFELIGLFSTFFAIEENLSPPQAFHKSVLFLKKHTLATLEFALIIFLISLIAGLGLILIIFLISIPFLLGFFLWSFSSPEISTFIIFLWILIEIILTLIAAGFFTSYCYASWKLFLVDMNKPSFLSKLFISLFYRKKST</sequence>
<organism evidence="2 3">
    <name type="scientific">Candidatus Uhrbacteria bacterium CG_4_9_14_3_um_filter_36_7</name>
    <dbReference type="NCBI Taxonomy" id="1975033"/>
    <lineage>
        <taxon>Bacteria</taxon>
        <taxon>Candidatus Uhriibacteriota</taxon>
    </lineage>
</organism>
<dbReference type="Proteomes" id="UP000229749">
    <property type="component" value="Unassembled WGS sequence"/>
</dbReference>
<keyword evidence="1" id="KW-1133">Transmembrane helix</keyword>
<comment type="caution">
    <text evidence="2">The sequence shown here is derived from an EMBL/GenBank/DDBJ whole genome shotgun (WGS) entry which is preliminary data.</text>
</comment>
<proteinExistence type="predicted"/>
<dbReference type="AlphaFoldDB" id="A0A2M7XHF0"/>
<feature type="transmembrane region" description="Helical" evidence="1">
    <location>
        <begin position="227"/>
        <end position="260"/>
    </location>
</feature>
<name>A0A2M7XHF0_9BACT</name>
<evidence type="ECO:0000256" key="1">
    <source>
        <dbReference type="SAM" id="Phobius"/>
    </source>
</evidence>
<feature type="transmembrane region" description="Helical" evidence="1">
    <location>
        <begin position="172"/>
        <end position="200"/>
    </location>
</feature>
<gene>
    <name evidence="2" type="ORF">CO172_02145</name>
</gene>
<feature type="transmembrane region" description="Helical" evidence="1">
    <location>
        <begin position="133"/>
        <end position="160"/>
    </location>
</feature>
<keyword evidence="1" id="KW-0812">Transmembrane</keyword>
<evidence type="ECO:0000313" key="2">
    <source>
        <dbReference type="EMBL" id="PJA47292.1"/>
    </source>
</evidence>
<protein>
    <recommendedName>
        <fullName evidence="4">Glycerophosphoryl diester phosphodiesterase membrane domain-containing protein</fullName>
    </recommendedName>
</protein>
<accession>A0A2M7XHF0</accession>
<feature type="transmembrane region" description="Helical" evidence="1">
    <location>
        <begin position="90"/>
        <end position="113"/>
    </location>
</feature>
<keyword evidence="1" id="KW-0472">Membrane</keyword>